<name>A0ABN8W5L5_9BACT</name>
<sequence length="131" mass="14453">MSSSLRTSLCATLAVAAIILTGTLAGAETTFLRTISLNSTEDVPSFTYQVPTGKSVRIQNDMDRVLHNTSIARLDPDKHMVSVHAFHPGQSMDLEFTAQGAYSICYEWALEHTTHRQRSCVRVNVVKLQST</sequence>
<evidence type="ECO:0008006" key="3">
    <source>
        <dbReference type="Google" id="ProtNLM"/>
    </source>
</evidence>
<dbReference type="Proteomes" id="UP001157733">
    <property type="component" value="Chromosome"/>
</dbReference>
<dbReference type="EMBL" id="OX336137">
    <property type="protein sequence ID" value="CAI2718931.1"/>
    <property type="molecule type" value="Genomic_DNA"/>
</dbReference>
<accession>A0ABN8W5L5</accession>
<evidence type="ECO:0000313" key="2">
    <source>
        <dbReference type="Proteomes" id="UP001157733"/>
    </source>
</evidence>
<organism evidence="1 2">
    <name type="scientific">Nitrospina watsonii</name>
    <dbReference type="NCBI Taxonomy" id="1323948"/>
    <lineage>
        <taxon>Bacteria</taxon>
        <taxon>Pseudomonadati</taxon>
        <taxon>Nitrospinota/Tectimicrobiota group</taxon>
        <taxon>Nitrospinota</taxon>
        <taxon>Nitrospinia</taxon>
        <taxon>Nitrospinales</taxon>
        <taxon>Nitrospinaceae</taxon>
        <taxon>Nitrospina</taxon>
    </lineage>
</organism>
<gene>
    <name evidence="1" type="ORF">NSPWAT_2075</name>
</gene>
<dbReference type="RefSeq" id="WP_282011798.1">
    <property type="nucleotide sequence ID" value="NZ_OX336137.1"/>
</dbReference>
<protein>
    <recommendedName>
        <fullName evidence="3">EfeO-type cupredoxin-like domain-containing protein</fullName>
    </recommendedName>
</protein>
<reference evidence="1 2" key="1">
    <citation type="submission" date="2022-09" db="EMBL/GenBank/DDBJ databases">
        <authorList>
            <person name="Kop L."/>
        </authorList>
    </citation>
    <scope>NUCLEOTIDE SEQUENCE [LARGE SCALE GENOMIC DNA]</scope>
    <source>
        <strain evidence="1 2">347</strain>
    </source>
</reference>
<proteinExistence type="predicted"/>
<keyword evidence="2" id="KW-1185">Reference proteome</keyword>
<evidence type="ECO:0000313" key="1">
    <source>
        <dbReference type="EMBL" id="CAI2718931.1"/>
    </source>
</evidence>